<reference evidence="2" key="1">
    <citation type="submission" date="2022-04" db="EMBL/GenBank/DDBJ databases">
        <title>Sequencing and genomic assembly of Halococcus dombrowskii.</title>
        <authorList>
            <person name="Lim S.W."/>
            <person name="MacLea K.S."/>
        </authorList>
    </citation>
    <scope>NUCLEOTIDE SEQUENCE</scope>
    <source>
        <strain evidence="2">H4</strain>
    </source>
</reference>
<dbReference type="AlphaFoldDB" id="A0AAX3AQG9"/>
<proteinExistence type="predicted"/>
<keyword evidence="3" id="KW-1185">Reference proteome</keyword>
<dbReference type="EMBL" id="CP095005">
    <property type="protein sequence ID" value="UOO95995.1"/>
    <property type="molecule type" value="Genomic_DNA"/>
</dbReference>
<dbReference type="Proteomes" id="UP000830542">
    <property type="component" value="Chromosome"/>
</dbReference>
<accession>A0AAX3AQG9</accession>
<evidence type="ECO:0000313" key="2">
    <source>
        <dbReference type="EMBL" id="UOO95995.1"/>
    </source>
</evidence>
<sequence>MNERVLMDTNALMMPVECDMRVFDELDRLLTTPELLVPRAVLDELDALSGSHGEEAVAASVGRDLSERCRPVEHEATEADDACVELAGERCELVCTNDRPLRERVLERGVPVIGLRGENTLAITEP</sequence>
<protein>
    <submittedName>
        <fullName evidence="2">Twitching motility protein PilT</fullName>
    </submittedName>
</protein>
<dbReference type="InterPro" id="IPR029060">
    <property type="entry name" value="PIN-like_dom_sf"/>
</dbReference>
<dbReference type="InterPro" id="IPR041120">
    <property type="entry name" value="PIN_9"/>
</dbReference>
<name>A0AAX3AQG9_HALDO</name>
<organism evidence="2 3">
    <name type="scientific">Halococcus dombrowskii</name>
    <dbReference type="NCBI Taxonomy" id="179637"/>
    <lineage>
        <taxon>Archaea</taxon>
        <taxon>Methanobacteriati</taxon>
        <taxon>Methanobacteriota</taxon>
        <taxon>Stenosarchaea group</taxon>
        <taxon>Halobacteria</taxon>
        <taxon>Halobacteriales</taxon>
        <taxon>Halococcaceae</taxon>
        <taxon>Halococcus</taxon>
    </lineage>
</organism>
<evidence type="ECO:0000259" key="1">
    <source>
        <dbReference type="Pfam" id="PF18477"/>
    </source>
</evidence>
<feature type="domain" description="VapC9 PIN-like" evidence="1">
    <location>
        <begin position="5"/>
        <end position="117"/>
    </location>
</feature>
<dbReference type="SUPFAM" id="SSF88723">
    <property type="entry name" value="PIN domain-like"/>
    <property type="match status" value="1"/>
</dbReference>
<dbReference type="Pfam" id="PF18477">
    <property type="entry name" value="PIN_9"/>
    <property type="match status" value="1"/>
</dbReference>
<dbReference type="KEGG" id="hdo:MUK72_04625"/>
<dbReference type="Gene3D" id="3.40.50.1010">
    <property type="entry name" value="5'-nuclease"/>
    <property type="match status" value="1"/>
</dbReference>
<evidence type="ECO:0000313" key="3">
    <source>
        <dbReference type="Proteomes" id="UP000830542"/>
    </source>
</evidence>
<dbReference type="CDD" id="cd09879">
    <property type="entry name" value="PIN_VapC_AF0591-like"/>
    <property type="match status" value="1"/>
</dbReference>
<gene>
    <name evidence="2" type="ORF">MUK72_04625</name>
</gene>